<dbReference type="SUPFAM" id="SSF110857">
    <property type="entry name" value="Gamma-glutamyl cyclotransferase-like"/>
    <property type="match status" value="1"/>
</dbReference>
<dbReference type="GO" id="GO:0061928">
    <property type="term" value="F:glutathione specific gamma-glutamylcyclotransferase activity"/>
    <property type="evidence" value="ECO:0007669"/>
    <property type="project" value="UniProtKB-EC"/>
</dbReference>
<organism evidence="4 5">
    <name type="scientific">Rubellimicrobium mesophilum DSM 19309</name>
    <dbReference type="NCBI Taxonomy" id="442562"/>
    <lineage>
        <taxon>Bacteria</taxon>
        <taxon>Pseudomonadati</taxon>
        <taxon>Pseudomonadota</taxon>
        <taxon>Alphaproteobacteria</taxon>
        <taxon>Rhodobacterales</taxon>
        <taxon>Roseobacteraceae</taxon>
        <taxon>Rubellimicrobium</taxon>
    </lineage>
</organism>
<keyword evidence="2" id="KW-0456">Lyase</keyword>
<feature type="region of interest" description="Disordered" evidence="3">
    <location>
        <begin position="77"/>
        <end position="101"/>
    </location>
</feature>
<evidence type="ECO:0000256" key="1">
    <source>
        <dbReference type="ARBA" id="ARBA00012344"/>
    </source>
</evidence>
<evidence type="ECO:0000256" key="2">
    <source>
        <dbReference type="ARBA" id="ARBA00023239"/>
    </source>
</evidence>
<dbReference type="STRING" id="442562.Rumeso_00723"/>
<feature type="compositionally biased region" description="Low complexity" evidence="3">
    <location>
        <begin position="89"/>
        <end position="101"/>
    </location>
</feature>
<dbReference type="AlphaFoldDB" id="A0A017HSW8"/>
<protein>
    <recommendedName>
        <fullName evidence="1">glutathione-specific gamma-glutamylcyclotransferase</fullName>
        <ecNumber evidence="1">4.3.2.7</ecNumber>
    </recommendedName>
</protein>
<dbReference type="GO" id="GO:0005737">
    <property type="term" value="C:cytoplasm"/>
    <property type="evidence" value="ECO:0007669"/>
    <property type="project" value="TreeGrafter"/>
</dbReference>
<dbReference type="GO" id="GO:0006751">
    <property type="term" value="P:glutathione catabolic process"/>
    <property type="evidence" value="ECO:0007669"/>
    <property type="project" value="InterPro"/>
</dbReference>
<evidence type="ECO:0000313" key="5">
    <source>
        <dbReference type="Proteomes" id="UP000019666"/>
    </source>
</evidence>
<comment type="caution">
    <text evidence="4">The sequence shown here is derived from an EMBL/GenBank/DDBJ whole genome shotgun (WGS) entry which is preliminary data.</text>
</comment>
<dbReference type="Gene3D" id="3.10.490.10">
    <property type="entry name" value="Gamma-glutamyl cyclotransferase-like"/>
    <property type="match status" value="1"/>
</dbReference>
<dbReference type="EC" id="4.3.2.7" evidence="1"/>
<accession>A0A017HSW8</accession>
<dbReference type="PANTHER" id="PTHR12192:SF2">
    <property type="entry name" value="GLUTATHIONE-SPECIFIC GAMMA-GLUTAMYLCYCLOTRANSFERASE 2"/>
    <property type="match status" value="1"/>
</dbReference>
<keyword evidence="5" id="KW-1185">Reference proteome</keyword>
<dbReference type="EMBL" id="AOSK01000024">
    <property type="protein sequence ID" value="EYD77557.1"/>
    <property type="molecule type" value="Genomic_DNA"/>
</dbReference>
<dbReference type="Pfam" id="PF04752">
    <property type="entry name" value="ChaC"/>
    <property type="match status" value="1"/>
</dbReference>
<dbReference type="InterPro" id="IPR006840">
    <property type="entry name" value="ChaC"/>
</dbReference>
<dbReference type="HOGENOM" id="CLU_2289583_0_0_5"/>
<dbReference type="InterPro" id="IPR036568">
    <property type="entry name" value="GGCT-like_sf"/>
</dbReference>
<dbReference type="InterPro" id="IPR013024">
    <property type="entry name" value="GGCT-like"/>
</dbReference>
<evidence type="ECO:0000313" key="4">
    <source>
        <dbReference type="EMBL" id="EYD77557.1"/>
    </source>
</evidence>
<reference evidence="4 5" key="1">
    <citation type="submission" date="2013-02" db="EMBL/GenBank/DDBJ databases">
        <authorList>
            <person name="Fiebig A."/>
            <person name="Goeker M."/>
            <person name="Klenk H.-P.P."/>
        </authorList>
    </citation>
    <scope>NUCLEOTIDE SEQUENCE [LARGE SCALE GENOMIC DNA]</scope>
    <source>
        <strain evidence="4 5">DSM 19309</strain>
    </source>
</reference>
<proteinExistence type="predicted"/>
<sequence length="101" mass="11174">MMNGNDLWVFAYGSLLWDPGFEPAEAVRARLDGWRRSFCMWSHMFRGSEEAPGLVLALDADPQASCEGLALRVDPAGKRRSWPRCVGASSSRTPTRSESSP</sequence>
<dbReference type="CDD" id="cd06661">
    <property type="entry name" value="GGCT_like"/>
    <property type="match status" value="1"/>
</dbReference>
<name>A0A017HSW8_9RHOB</name>
<dbReference type="Proteomes" id="UP000019666">
    <property type="component" value="Unassembled WGS sequence"/>
</dbReference>
<evidence type="ECO:0000256" key="3">
    <source>
        <dbReference type="SAM" id="MobiDB-lite"/>
    </source>
</evidence>
<gene>
    <name evidence="4" type="ORF">Rumeso_00723</name>
</gene>
<dbReference type="PANTHER" id="PTHR12192">
    <property type="entry name" value="CATION TRANSPORT PROTEIN CHAC-RELATED"/>
    <property type="match status" value="1"/>
</dbReference>